<feature type="compositionally biased region" description="Basic and acidic residues" evidence="7">
    <location>
        <begin position="257"/>
        <end position="281"/>
    </location>
</feature>
<evidence type="ECO:0000259" key="8">
    <source>
        <dbReference type="Pfam" id="PF13086"/>
    </source>
</evidence>
<evidence type="ECO:0000256" key="2">
    <source>
        <dbReference type="ARBA" id="ARBA00022741"/>
    </source>
</evidence>
<evidence type="ECO:0000256" key="4">
    <source>
        <dbReference type="ARBA" id="ARBA00022806"/>
    </source>
</evidence>
<dbReference type="InterPro" id="IPR047187">
    <property type="entry name" value="SF1_C_Upf1"/>
</dbReference>
<evidence type="ECO:0008006" key="12">
    <source>
        <dbReference type="Google" id="ProtNLM"/>
    </source>
</evidence>
<dbReference type="PANTHER" id="PTHR43788">
    <property type="entry name" value="DNA2/NAM7 HELICASE FAMILY MEMBER"/>
    <property type="match status" value="1"/>
</dbReference>
<evidence type="ECO:0000256" key="7">
    <source>
        <dbReference type="SAM" id="MobiDB-lite"/>
    </source>
</evidence>
<dbReference type="SUPFAM" id="SSF52540">
    <property type="entry name" value="P-loop containing nucleoside triphosphate hydrolases"/>
    <property type="match status" value="2"/>
</dbReference>
<reference evidence="11" key="1">
    <citation type="submission" date="2017-04" db="EMBL/GenBank/DDBJ databases">
        <title>Plasmodium gonderi genome.</title>
        <authorList>
            <person name="Arisue N."/>
            <person name="Honma H."/>
            <person name="Kawai S."/>
            <person name="Tougan T."/>
            <person name="Tanabe K."/>
            <person name="Horii T."/>
        </authorList>
    </citation>
    <scope>NUCLEOTIDE SEQUENCE [LARGE SCALE GENOMIC DNA]</scope>
    <source>
        <strain evidence="11">ATCC 30045</strain>
    </source>
</reference>
<keyword evidence="11" id="KW-1185">Reference proteome</keyword>
<feature type="domain" description="DNA2/NAM7 helicase-like C-terminal" evidence="9">
    <location>
        <begin position="562"/>
        <end position="668"/>
    </location>
</feature>
<evidence type="ECO:0000256" key="5">
    <source>
        <dbReference type="ARBA" id="ARBA00022840"/>
    </source>
</evidence>
<name>A0A1Y1JHN3_PLAGO</name>
<feature type="coiled-coil region" evidence="6">
    <location>
        <begin position="424"/>
        <end position="451"/>
    </location>
</feature>
<evidence type="ECO:0000313" key="10">
    <source>
        <dbReference type="EMBL" id="GAW80845.1"/>
    </source>
</evidence>
<dbReference type="Pfam" id="PF13087">
    <property type="entry name" value="AAA_12"/>
    <property type="match status" value="2"/>
</dbReference>
<dbReference type="OrthoDB" id="6513042at2759"/>
<keyword evidence="2" id="KW-0547">Nucleotide-binding</keyword>
<feature type="compositionally biased region" description="Low complexity" evidence="7">
    <location>
        <begin position="811"/>
        <end position="828"/>
    </location>
</feature>
<sequence length="1035" mass="119682">MEVKQEKQEMEIKEANRGRGEKFRANVLEKFEELIKLEHMYEIKEIELCYEHLKKEELIEKGILLNDLTIKTARKHNANKNSYIIKLVRKKKQNTNSNDLSDEENIENFRHNLFSKGSIVHFSKKRKNYSLKKDNNVGNKNFIIPDVVNIYICTVHKIKKNQINLLIRCINELCKELNISNTYLLTDKSYFDVCLVGSEISMMRQLNAINLMKTSLDIPSNILKILFLGKKPSQDLFLRKIMAIFRHRLVGKNKHQAAQEEEKRETTTPVENPEKNEKGESELNGLQIEEEKDACYPMEEDLRNEENYYYKCAKEEWGNKNLNDNQKKAVYMCLYSNDIFCIHGPPGTGKTTVLCELIYQFIKRNKKLLVTGPSNVSVDNILSKCVDMNIRNVVRLGLKSKIRKELWNYSYDEKIRSCDSYKLCEDIDKDIEKLKLEIGKLKNKKKHEKISSFDRKSIMNLKYEIRLLNKSRKKKKNIFFNELMNRNNVIFATCSSSSNYELNKFIKYTNFLFDAVCIDECCQCTEPLCYIPISLSKKNIFLFGDHKQLAPLVKYKNGSNKLSVTLFERLIKKYKKKISFLLKIQYRMNDLILRWSNKMFYENRLVSHHSCRDITIGDLFSPSRLDVKRAGGNKGIEAQSERKKVGKDKKKKKQSKKKNDEEMKQVEVCANDSAMIQSYSYCPITWIETDGFDEFLDDTKELDMIHLEMKGKKNYQLGDSQLGDHQLRDRKLAEDPGRDQVLPVQSGEKCEKKSLKIDAAAEQDQKKKNGYSHNDTCCMNQKRSDNESGTIVGMNMTSDDKGHLEGKDSNGKSSNGISSNGISSNGKSPSDEEIDSESGLSSAASESASSEGTKAENKEKNLEDAIKIDVEDIINLNNKSRSNSGEAYVIYKLIERMLHVDRISANHICVITPYSKQMNLLRNIFYDNLYNEKNYRSDYKEIEISTVDSFQGREKEIVILSLVCSNYFKNIGFLKDYRRLNVAITRSKRHVVVVGNSSTISNDTILNQLYETILNYGKVYLVNELIDVENIPLNG</sequence>
<comment type="similarity">
    <text evidence="1">Belongs to the DNA2/NAM7 helicase family.</text>
</comment>
<dbReference type="InterPro" id="IPR027417">
    <property type="entry name" value="P-loop_NTPase"/>
</dbReference>
<dbReference type="AlphaFoldDB" id="A0A1Y1JHN3"/>
<feature type="compositionally biased region" description="Polar residues" evidence="7">
    <location>
        <begin position="771"/>
        <end position="781"/>
    </location>
</feature>
<evidence type="ECO:0000256" key="1">
    <source>
        <dbReference type="ARBA" id="ARBA00007913"/>
    </source>
</evidence>
<keyword evidence="3" id="KW-0378">Hydrolase</keyword>
<evidence type="ECO:0000256" key="3">
    <source>
        <dbReference type="ARBA" id="ARBA00022801"/>
    </source>
</evidence>
<feature type="compositionally biased region" description="Basic and acidic residues" evidence="7">
    <location>
        <begin position="798"/>
        <end position="810"/>
    </location>
</feature>
<evidence type="ECO:0000256" key="6">
    <source>
        <dbReference type="SAM" id="Coils"/>
    </source>
</evidence>
<feature type="domain" description="DNA2/NAM7 helicase helicase" evidence="8">
    <location>
        <begin position="321"/>
        <end position="554"/>
    </location>
</feature>
<comment type="caution">
    <text evidence="10">The sequence shown here is derived from an EMBL/GenBank/DDBJ whole genome shotgun (WGS) entry which is preliminary data.</text>
</comment>
<organism evidence="10 11">
    <name type="scientific">Plasmodium gonderi</name>
    <dbReference type="NCBI Taxonomy" id="77519"/>
    <lineage>
        <taxon>Eukaryota</taxon>
        <taxon>Sar</taxon>
        <taxon>Alveolata</taxon>
        <taxon>Apicomplexa</taxon>
        <taxon>Aconoidasida</taxon>
        <taxon>Haemosporida</taxon>
        <taxon>Plasmodiidae</taxon>
        <taxon>Plasmodium</taxon>
        <taxon>Plasmodium (Plasmodium)</taxon>
    </lineage>
</organism>
<feature type="domain" description="DNA2/NAM7 helicase-like C-terminal" evidence="9">
    <location>
        <begin position="854"/>
        <end position="997"/>
    </location>
</feature>
<dbReference type="GO" id="GO:0005524">
    <property type="term" value="F:ATP binding"/>
    <property type="evidence" value="ECO:0007669"/>
    <property type="project" value="UniProtKB-KW"/>
</dbReference>
<feature type="region of interest" description="Disordered" evidence="7">
    <location>
        <begin position="761"/>
        <end position="860"/>
    </location>
</feature>
<dbReference type="CDD" id="cd18808">
    <property type="entry name" value="SF1_C_Upf1"/>
    <property type="match status" value="1"/>
</dbReference>
<feature type="region of interest" description="Disordered" evidence="7">
    <location>
        <begin position="631"/>
        <end position="663"/>
    </location>
</feature>
<evidence type="ECO:0000259" key="9">
    <source>
        <dbReference type="Pfam" id="PF13087"/>
    </source>
</evidence>
<dbReference type="PANTHER" id="PTHR43788:SF8">
    <property type="entry name" value="DNA-BINDING PROTEIN SMUBP-2"/>
    <property type="match status" value="1"/>
</dbReference>
<dbReference type="Gene3D" id="3.40.50.300">
    <property type="entry name" value="P-loop containing nucleotide triphosphate hydrolases"/>
    <property type="match status" value="2"/>
</dbReference>
<dbReference type="GeneID" id="39747563"/>
<evidence type="ECO:0000313" key="11">
    <source>
        <dbReference type="Proteomes" id="UP000195521"/>
    </source>
</evidence>
<dbReference type="GO" id="GO:0016787">
    <property type="term" value="F:hydrolase activity"/>
    <property type="evidence" value="ECO:0007669"/>
    <property type="project" value="UniProtKB-KW"/>
</dbReference>
<feature type="compositionally biased region" description="Low complexity" evidence="7">
    <location>
        <begin position="837"/>
        <end position="852"/>
    </location>
</feature>
<dbReference type="RefSeq" id="XP_028543434.1">
    <property type="nucleotide sequence ID" value="XM_028687633.1"/>
</dbReference>
<dbReference type="EMBL" id="BDQF01000010">
    <property type="protein sequence ID" value="GAW80845.1"/>
    <property type="molecule type" value="Genomic_DNA"/>
</dbReference>
<dbReference type="GO" id="GO:0043139">
    <property type="term" value="F:5'-3' DNA helicase activity"/>
    <property type="evidence" value="ECO:0007669"/>
    <property type="project" value="TreeGrafter"/>
</dbReference>
<protein>
    <recommendedName>
        <fullName evidence="12">Dna2/nam7 helicase family member</fullName>
    </recommendedName>
</protein>
<dbReference type="Pfam" id="PF13086">
    <property type="entry name" value="AAA_11"/>
    <property type="match status" value="1"/>
</dbReference>
<dbReference type="InterPro" id="IPR050534">
    <property type="entry name" value="Coronavir_polyprotein_1ab"/>
</dbReference>
<feature type="region of interest" description="Disordered" evidence="7">
    <location>
        <begin position="733"/>
        <end position="752"/>
    </location>
</feature>
<feature type="region of interest" description="Disordered" evidence="7">
    <location>
        <begin position="255"/>
        <end position="284"/>
    </location>
</feature>
<keyword evidence="4" id="KW-0347">Helicase</keyword>
<accession>A0A1Y1JHN3</accession>
<dbReference type="InterPro" id="IPR041677">
    <property type="entry name" value="DNA2/NAM7_AAA_11"/>
</dbReference>
<gene>
    <name evidence="10" type="ORF">PGO_090430</name>
</gene>
<dbReference type="Proteomes" id="UP000195521">
    <property type="component" value="Unassembled WGS sequence"/>
</dbReference>
<dbReference type="InterPro" id="IPR041679">
    <property type="entry name" value="DNA2/NAM7-like_C"/>
</dbReference>
<keyword evidence="6" id="KW-0175">Coiled coil</keyword>
<feature type="compositionally biased region" description="Basic residues" evidence="7">
    <location>
        <begin position="644"/>
        <end position="656"/>
    </location>
</feature>
<keyword evidence="5" id="KW-0067">ATP-binding</keyword>
<proteinExistence type="inferred from homology"/>
<dbReference type="OMA" id="IFCVHGP"/>